<evidence type="ECO:0000313" key="31">
    <source>
        <dbReference type="EMBL" id="GCC30949.1"/>
    </source>
</evidence>
<dbReference type="FunFam" id="4.10.740.10:FF:000001">
    <property type="entry name" value="vitamin K-dependent protein S"/>
    <property type="match status" value="1"/>
</dbReference>
<dbReference type="Gene3D" id="4.10.740.10">
    <property type="entry name" value="Coagulation Factor IX"/>
    <property type="match status" value="1"/>
</dbReference>
<accession>A0A401SKN4</accession>
<dbReference type="SMART" id="SM00069">
    <property type="entry name" value="GLA"/>
    <property type="match status" value="1"/>
</dbReference>
<dbReference type="PROSITE" id="PS00022">
    <property type="entry name" value="EGF_1"/>
    <property type="match status" value="1"/>
</dbReference>
<dbReference type="InterPro" id="IPR009003">
    <property type="entry name" value="Peptidase_S1_PA"/>
</dbReference>
<dbReference type="Pfam" id="PF00089">
    <property type="entry name" value="Trypsin"/>
    <property type="match status" value="1"/>
</dbReference>
<dbReference type="PANTHER" id="PTHR24278:SF31">
    <property type="entry name" value="COAGULATION FACTOR IX"/>
    <property type="match status" value="1"/>
</dbReference>
<evidence type="ECO:0000256" key="18">
    <source>
        <dbReference type="ARBA" id="ARBA00023145"/>
    </source>
</evidence>
<dbReference type="GO" id="GO:0005509">
    <property type="term" value="F:calcium ion binding"/>
    <property type="evidence" value="ECO:0007669"/>
    <property type="project" value="InterPro"/>
</dbReference>
<feature type="chain" id="PRO_5019396185" description="Coagulation factor IX" evidence="27">
    <location>
        <begin position="22"/>
        <end position="480"/>
    </location>
</feature>
<evidence type="ECO:0000256" key="15">
    <source>
        <dbReference type="ARBA" id="ARBA00022837"/>
    </source>
</evidence>
<dbReference type="PANTHER" id="PTHR24278">
    <property type="entry name" value="COAGULATION FACTOR"/>
    <property type="match status" value="1"/>
</dbReference>
<evidence type="ECO:0000256" key="6">
    <source>
        <dbReference type="ARBA" id="ARBA00022479"/>
    </source>
</evidence>
<feature type="domain" description="Peptidase S1" evidence="29">
    <location>
        <begin position="244"/>
        <end position="479"/>
    </location>
</feature>
<reference evidence="31 32" key="1">
    <citation type="journal article" date="2018" name="Nat. Ecol. Evol.">
        <title>Shark genomes provide insights into elasmobranch evolution and the origin of vertebrates.</title>
        <authorList>
            <person name="Hara Y"/>
            <person name="Yamaguchi K"/>
            <person name="Onimaru K"/>
            <person name="Kadota M"/>
            <person name="Koyanagi M"/>
            <person name="Keeley SD"/>
            <person name="Tatsumi K"/>
            <person name="Tanaka K"/>
            <person name="Motone F"/>
            <person name="Kageyama Y"/>
            <person name="Nozu R"/>
            <person name="Adachi N"/>
            <person name="Nishimura O"/>
            <person name="Nakagawa R"/>
            <person name="Tanegashima C"/>
            <person name="Kiyatake I"/>
            <person name="Matsumoto R"/>
            <person name="Murakumo K"/>
            <person name="Nishida K"/>
            <person name="Terakita A"/>
            <person name="Kuratani S"/>
            <person name="Sato K"/>
            <person name="Hyodo S Kuraku.S."/>
        </authorList>
    </citation>
    <scope>NUCLEOTIDE SEQUENCE [LARGE SCALE GENOMIC DNA]</scope>
</reference>
<dbReference type="FunFam" id="2.10.25.10:FF:000162">
    <property type="entry name" value="Coagulation factor X (Predicted)"/>
    <property type="match status" value="1"/>
</dbReference>
<evidence type="ECO:0000256" key="1">
    <source>
        <dbReference type="ARBA" id="ARBA00001368"/>
    </source>
</evidence>
<dbReference type="PRINTS" id="PR00010">
    <property type="entry name" value="EGFBLOOD"/>
</dbReference>
<evidence type="ECO:0000256" key="25">
    <source>
        <dbReference type="RuleBase" id="RU363034"/>
    </source>
</evidence>
<dbReference type="InterPro" id="IPR001314">
    <property type="entry name" value="Peptidase_S1A"/>
</dbReference>
<evidence type="ECO:0000256" key="2">
    <source>
        <dbReference type="ARBA" id="ARBA00002741"/>
    </source>
</evidence>
<keyword evidence="8 24" id="KW-0245">EGF-like domain</keyword>
<comment type="caution">
    <text evidence="31">The sequence shown here is derived from an EMBL/GenBank/DDBJ whole genome shotgun (WGS) entry which is preliminary data.</text>
</comment>
<evidence type="ECO:0000256" key="4">
    <source>
        <dbReference type="ARBA" id="ARBA00012066"/>
    </source>
</evidence>
<dbReference type="GO" id="GO:0007596">
    <property type="term" value="P:blood coagulation"/>
    <property type="evidence" value="ECO:0007669"/>
    <property type="project" value="UniProtKB-KW"/>
</dbReference>
<feature type="domain" description="EGF-like" evidence="28">
    <location>
        <begin position="85"/>
        <end position="121"/>
    </location>
</feature>
<organism evidence="31 32">
    <name type="scientific">Chiloscyllium punctatum</name>
    <name type="common">Brownbanded bambooshark</name>
    <name type="synonym">Hemiscyllium punctatum</name>
    <dbReference type="NCBI Taxonomy" id="137246"/>
    <lineage>
        <taxon>Eukaryota</taxon>
        <taxon>Metazoa</taxon>
        <taxon>Chordata</taxon>
        <taxon>Craniata</taxon>
        <taxon>Vertebrata</taxon>
        <taxon>Chondrichthyes</taxon>
        <taxon>Elasmobranchii</taxon>
        <taxon>Galeomorphii</taxon>
        <taxon>Galeoidea</taxon>
        <taxon>Orectolobiformes</taxon>
        <taxon>Hemiscylliidae</taxon>
        <taxon>Chiloscyllium</taxon>
    </lineage>
</organism>
<evidence type="ECO:0000256" key="5">
    <source>
        <dbReference type="ARBA" id="ARBA00019454"/>
    </source>
</evidence>
<dbReference type="PROSITE" id="PS00134">
    <property type="entry name" value="TRYPSIN_HIS"/>
    <property type="match status" value="1"/>
</dbReference>
<feature type="active site" description="Charge relay system" evidence="23">
    <location>
        <position position="334"/>
    </location>
</feature>
<dbReference type="InterPro" id="IPR018097">
    <property type="entry name" value="EGF_Ca-bd_CS"/>
</dbReference>
<evidence type="ECO:0000256" key="14">
    <source>
        <dbReference type="ARBA" id="ARBA00022825"/>
    </source>
</evidence>
<dbReference type="AlphaFoldDB" id="A0A401SKN4"/>
<dbReference type="SUPFAM" id="SSF50494">
    <property type="entry name" value="Trypsin-like serine proteases"/>
    <property type="match status" value="1"/>
</dbReference>
<feature type="disulfide bond" evidence="24">
    <location>
        <begin position="111"/>
        <end position="120"/>
    </location>
</feature>
<dbReference type="PROSITE" id="PS01187">
    <property type="entry name" value="EGF_CA"/>
    <property type="match status" value="1"/>
</dbReference>
<comment type="subcellular location">
    <subcellularLocation>
        <location evidence="3">Secreted</location>
    </subcellularLocation>
</comment>
<feature type="active site" description="Charge relay system" evidence="23">
    <location>
        <position position="431"/>
    </location>
</feature>
<dbReference type="OMA" id="QKDWAEA"/>
<dbReference type="InterPro" id="IPR035972">
    <property type="entry name" value="GLA-like_dom_SF"/>
</dbReference>
<dbReference type="Proteomes" id="UP000287033">
    <property type="component" value="Unassembled WGS sequence"/>
</dbReference>
<dbReference type="PROSITE" id="PS01186">
    <property type="entry name" value="EGF_2"/>
    <property type="match status" value="1"/>
</dbReference>
<keyword evidence="19 24" id="KW-1015">Disulfide bond</keyword>
<dbReference type="GO" id="GO:0004252">
    <property type="term" value="F:serine-type endopeptidase activity"/>
    <property type="evidence" value="ECO:0007669"/>
    <property type="project" value="UniProtKB-EC"/>
</dbReference>
<evidence type="ECO:0000256" key="22">
    <source>
        <dbReference type="ARBA" id="ARBA00031357"/>
    </source>
</evidence>
<dbReference type="InterPro" id="IPR000742">
    <property type="entry name" value="EGF"/>
</dbReference>
<evidence type="ECO:0000256" key="16">
    <source>
        <dbReference type="ARBA" id="ARBA00022842"/>
    </source>
</evidence>
<feature type="active site" description="Charge relay system" evidence="23">
    <location>
        <position position="286"/>
    </location>
</feature>
<dbReference type="STRING" id="137246.A0A401SKN4"/>
<dbReference type="GO" id="GO:0005615">
    <property type="term" value="C:extracellular space"/>
    <property type="evidence" value="ECO:0007669"/>
    <property type="project" value="TreeGrafter"/>
</dbReference>
<dbReference type="SUPFAM" id="SSF57630">
    <property type="entry name" value="GLA-domain"/>
    <property type="match status" value="1"/>
</dbReference>
<dbReference type="InterPro" id="IPR043504">
    <property type="entry name" value="Peptidase_S1_PA_chymotrypsin"/>
</dbReference>
<evidence type="ECO:0000256" key="20">
    <source>
        <dbReference type="ARBA" id="ARBA00023180"/>
    </source>
</evidence>
<dbReference type="OrthoDB" id="8909918at2759"/>
<keyword evidence="18" id="KW-0865">Zymogen</keyword>
<protein>
    <recommendedName>
        <fullName evidence="5">Coagulation factor IX</fullName>
        <ecNumber evidence="4">3.4.21.22</ecNumber>
    </recommendedName>
    <alternativeName>
        <fullName evidence="22">Christmas factor</fullName>
    </alternativeName>
</protein>
<dbReference type="InterPro" id="IPR018114">
    <property type="entry name" value="TRYPSIN_HIS"/>
</dbReference>
<dbReference type="Gene3D" id="2.40.10.10">
    <property type="entry name" value="Trypsin-like serine proteases"/>
    <property type="match status" value="2"/>
</dbReference>
<dbReference type="Pfam" id="PF14670">
    <property type="entry name" value="FXa_inhibition"/>
    <property type="match status" value="1"/>
</dbReference>
<keyword evidence="6" id="KW-0301">Gamma-carboxyglutamic acid</keyword>
<keyword evidence="10 25" id="KW-0645">Protease</keyword>
<evidence type="ECO:0000256" key="11">
    <source>
        <dbReference type="ARBA" id="ARBA00022696"/>
    </source>
</evidence>
<keyword evidence="17" id="KW-0094">Blood coagulation</keyword>
<evidence type="ECO:0000256" key="8">
    <source>
        <dbReference type="ARBA" id="ARBA00022536"/>
    </source>
</evidence>
<keyword evidence="14 25" id="KW-0720">Serine protease</keyword>
<feature type="signal peptide" evidence="27">
    <location>
        <begin position="1"/>
        <end position="21"/>
    </location>
</feature>
<evidence type="ECO:0000256" key="23">
    <source>
        <dbReference type="PIRSR" id="PIRSR001143-1"/>
    </source>
</evidence>
<dbReference type="InterPro" id="IPR000152">
    <property type="entry name" value="EGF-type_Asp/Asn_hydroxyl_site"/>
</dbReference>
<keyword evidence="20" id="KW-0325">Glycoprotein</keyword>
<evidence type="ECO:0000256" key="13">
    <source>
        <dbReference type="ARBA" id="ARBA00022801"/>
    </source>
</evidence>
<dbReference type="InterPro" id="IPR050442">
    <property type="entry name" value="Peptidase_S1_coag_factors"/>
</dbReference>
<dbReference type="PRINTS" id="PR00722">
    <property type="entry name" value="CHYMOTRYPSIN"/>
</dbReference>
<evidence type="ECO:0000259" key="28">
    <source>
        <dbReference type="PROSITE" id="PS50026"/>
    </source>
</evidence>
<dbReference type="InterPro" id="IPR000294">
    <property type="entry name" value="GLA_domain"/>
</dbReference>
<sequence>MAEIELLLIVSLLGLFKFSHGEVFLQSQNANNVLQRQKRANSVFEEMKPDNLERECIEERCSFEEAREIFENKESTAEFWNNYLDGNQCDSNPCQNGAECKDGISSYVCWCQPGFQGKNCEIEPIKLCSLDNGKCHHFCKADPVKGVRCTCAATYKLHTDQHSCIPAVEHACGKIASIYVVRSLSTKSMPDSEMNSTVPVNGSLYNTTDTPHSTNREDTSKTNNSIAVIKYSQLNRAKYNVTKIVGGEECLRGECPWQVMLLDDNKQKGFCGGSILTEKWVITAAHCFYYPVTFRVVAGEHNVEKVEHTEKYHEVEKVVMYPKYNASRSRYDHDIALILLKTPIQFNSLVIPVCIPEKRFAEKVLMTQSYGMVSGWGQLADKGPTASVLRKIAIPYVDRSKCKESSKYSVTGNMFCAGYPNGTKDACHGDSGGPHVTSYKNTWFLTGIVSWGDGCAVSGKYGFYTRVSRYYSWIKDTIGY</sequence>
<evidence type="ECO:0000256" key="19">
    <source>
        <dbReference type="ARBA" id="ARBA00023157"/>
    </source>
</evidence>
<evidence type="ECO:0000256" key="9">
    <source>
        <dbReference type="ARBA" id="ARBA00022553"/>
    </source>
</evidence>
<feature type="region of interest" description="Disordered" evidence="26">
    <location>
        <begin position="200"/>
        <end position="220"/>
    </location>
</feature>
<dbReference type="InterPro" id="IPR012224">
    <property type="entry name" value="Pept_S1A_FX"/>
</dbReference>
<dbReference type="GO" id="GO:0006508">
    <property type="term" value="P:proteolysis"/>
    <property type="evidence" value="ECO:0007669"/>
    <property type="project" value="UniProtKB-KW"/>
</dbReference>
<dbReference type="PROSITE" id="PS50026">
    <property type="entry name" value="EGF_3"/>
    <property type="match status" value="1"/>
</dbReference>
<dbReference type="EMBL" id="BEZZ01000333">
    <property type="protein sequence ID" value="GCC30949.1"/>
    <property type="molecule type" value="Genomic_DNA"/>
</dbReference>
<dbReference type="Pfam" id="PF00594">
    <property type="entry name" value="Gla"/>
    <property type="match status" value="1"/>
</dbReference>
<dbReference type="PROSITE" id="PS00010">
    <property type="entry name" value="ASX_HYDROXYL"/>
    <property type="match status" value="1"/>
</dbReference>
<evidence type="ECO:0000256" key="17">
    <source>
        <dbReference type="ARBA" id="ARBA00023084"/>
    </source>
</evidence>
<keyword evidence="16" id="KW-0460">Magnesium</keyword>
<dbReference type="PROSITE" id="PS00135">
    <property type="entry name" value="TRYPSIN_SER"/>
    <property type="match status" value="1"/>
</dbReference>
<dbReference type="SUPFAM" id="SSF57196">
    <property type="entry name" value="EGF/Laminin"/>
    <property type="match status" value="1"/>
</dbReference>
<evidence type="ECO:0000259" key="29">
    <source>
        <dbReference type="PROSITE" id="PS50240"/>
    </source>
</evidence>
<dbReference type="SMART" id="SM00020">
    <property type="entry name" value="Tryp_SPc"/>
    <property type="match status" value="1"/>
</dbReference>
<evidence type="ECO:0000256" key="7">
    <source>
        <dbReference type="ARBA" id="ARBA00022525"/>
    </source>
</evidence>
<evidence type="ECO:0000256" key="27">
    <source>
        <dbReference type="SAM" id="SignalP"/>
    </source>
</evidence>
<gene>
    <name evidence="31" type="ORF">chiPu_0009403</name>
</gene>
<keyword evidence="21" id="KW-0379">Hydroxylation</keyword>
<comment type="caution">
    <text evidence="24">Lacks conserved residue(s) required for the propagation of feature annotation.</text>
</comment>
<evidence type="ECO:0000256" key="26">
    <source>
        <dbReference type="SAM" id="MobiDB-lite"/>
    </source>
</evidence>
<dbReference type="CDD" id="cd00190">
    <property type="entry name" value="Tryp_SPc"/>
    <property type="match status" value="1"/>
</dbReference>
<dbReference type="PROSITE" id="PS50998">
    <property type="entry name" value="GLA_2"/>
    <property type="match status" value="1"/>
</dbReference>
<dbReference type="InterPro" id="IPR001881">
    <property type="entry name" value="EGF-like_Ca-bd_dom"/>
</dbReference>
<keyword evidence="27" id="KW-0732">Signal</keyword>
<dbReference type="PIRSF" id="PIRSF001143">
    <property type="entry name" value="Factor_X"/>
    <property type="match status" value="1"/>
</dbReference>
<keyword evidence="12" id="KW-0479">Metal-binding</keyword>
<evidence type="ECO:0000259" key="30">
    <source>
        <dbReference type="PROSITE" id="PS50998"/>
    </source>
</evidence>
<keyword evidence="32" id="KW-1185">Reference proteome</keyword>
<evidence type="ECO:0000256" key="10">
    <source>
        <dbReference type="ARBA" id="ARBA00022670"/>
    </source>
</evidence>
<keyword evidence="9" id="KW-0597">Phosphoprotein</keyword>
<keyword evidence="15" id="KW-0106">Calcium</keyword>
<dbReference type="Pfam" id="PF00008">
    <property type="entry name" value="EGF"/>
    <property type="match status" value="1"/>
</dbReference>
<comment type="function">
    <text evidence="2">Factor IX is a vitamin K-dependent plasma protein that participates in the intrinsic pathway of blood coagulation by converting factor X to its active form in the presence of Ca(2+) ions, phospholipids, and factor VIIIa.</text>
</comment>
<dbReference type="PRINTS" id="PR00001">
    <property type="entry name" value="GLABLOOD"/>
</dbReference>
<dbReference type="SMART" id="SM00179">
    <property type="entry name" value="EGF_CA"/>
    <property type="match status" value="1"/>
</dbReference>
<dbReference type="InterPro" id="IPR001254">
    <property type="entry name" value="Trypsin_dom"/>
</dbReference>
<dbReference type="PROSITE" id="PS50240">
    <property type="entry name" value="TRYPSIN_DOM"/>
    <property type="match status" value="1"/>
</dbReference>
<comment type="catalytic activity">
    <reaction evidence="1">
        <text>Selective cleavage of Arg-|-Ile bond in factor X to form factor Xa.</text>
        <dbReference type="EC" id="3.4.21.22"/>
    </reaction>
</comment>
<name>A0A401SKN4_CHIPU</name>
<dbReference type="InterPro" id="IPR017857">
    <property type="entry name" value="Coagulation_fac-like_Gla_dom"/>
</dbReference>
<proteinExistence type="predicted"/>
<evidence type="ECO:0000256" key="24">
    <source>
        <dbReference type="PROSITE-ProRule" id="PRU00076"/>
    </source>
</evidence>
<evidence type="ECO:0000256" key="3">
    <source>
        <dbReference type="ARBA" id="ARBA00004613"/>
    </source>
</evidence>
<evidence type="ECO:0000256" key="21">
    <source>
        <dbReference type="ARBA" id="ARBA00023278"/>
    </source>
</evidence>
<feature type="domain" description="Gla" evidence="30">
    <location>
        <begin position="39"/>
        <end position="85"/>
    </location>
</feature>
<dbReference type="InterPro" id="IPR033116">
    <property type="entry name" value="TRYPSIN_SER"/>
</dbReference>
<keyword evidence="7" id="KW-0964">Secreted</keyword>
<keyword evidence="11" id="KW-0356">Hemostasis</keyword>
<dbReference type="SMART" id="SM00181">
    <property type="entry name" value="EGF"/>
    <property type="match status" value="2"/>
</dbReference>
<evidence type="ECO:0000256" key="12">
    <source>
        <dbReference type="ARBA" id="ARBA00022723"/>
    </source>
</evidence>
<keyword evidence="13 25" id="KW-0378">Hydrolase</keyword>
<evidence type="ECO:0000313" key="32">
    <source>
        <dbReference type="Proteomes" id="UP000287033"/>
    </source>
</evidence>
<dbReference type="CDD" id="cd00054">
    <property type="entry name" value="EGF_CA"/>
    <property type="match status" value="1"/>
</dbReference>
<feature type="compositionally biased region" description="Polar residues" evidence="26">
    <location>
        <begin position="200"/>
        <end position="213"/>
    </location>
</feature>
<dbReference type="EC" id="3.4.21.22" evidence="4"/>
<dbReference type="FunFam" id="2.40.10.10:FF:000013">
    <property type="entry name" value="Coagulation factor X"/>
    <property type="match status" value="1"/>
</dbReference>
<dbReference type="Gene3D" id="2.10.25.10">
    <property type="entry name" value="Laminin"/>
    <property type="match status" value="2"/>
</dbReference>
<dbReference type="PROSITE" id="PS00011">
    <property type="entry name" value="GLA_1"/>
    <property type="match status" value="1"/>
</dbReference>